<accession>A0A9N8W001</accession>
<keyword evidence="2" id="KW-1185">Reference proteome</keyword>
<name>A0A9N8W001_9GLOM</name>
<gene>
    <name evidence="1" type="ORF">DERYTH_LOCUS1370</name>
</gene>
<dbReference type="Proteomes" id="UP000789405">
    <property type="component" value="Unassembled WGS sequence"/>
</dbReference>
<proteinExistence type="predicted"/>
<dbReference type="EMBL" id="CAJVPY010000378">
    <property type="protein sequence ID" value="CAG8469130.1"/>
    <property type="molecule type" value="Genomic_DNA"/>
</dbReference>
<organism evidence="1 2">
    <name type="scientific">Dentiscutata erythropus</name>
    <dbReference type="NCBI Taxonomy" id="1348616"/>
    <lineage>
        <taxon>Eukaryota</taxon>
        <taxon>Fungi</taxon>
        <taxon>Fungi incertae sedis</taxon>
        <taxon>Mucoromycota</taxon>
        <taxon>Glomeromycotina</taxon>
        <taxon>Glomeromycetes</taxon>
        <taxon>Diversisporales</taxon>
        <taxon>Gigasporaceae</taxon>
        <taxon>Dentiscutata</taxon>
    </lineage>
</organism>
<comment type="caution">
    <text evidence="1">The sequence shown here is derived from an EMBL/GenBank/DDBJ whole genome shotgun (WGS) entry which is preliminary data.</text>
</comment>
<dbReference type="AlphaFoldDB" id="A0A9N8W001"/>
<reference evidence="1" key="1">
    <citation type="submission" date="2021-06" db="EMBL/GenBank/DDBJ databases">
        <authorList>
            <person name="Kallberg Y."/>
            <person name="Tangrot J."/>
            <person name="Rosling A."/>
        </authorList>
    </citation>
    <scope>NUCLEOTIDE SEQUENCE</scope>
    <source>
        <strain evidence="1">MA453B</strain>
    </source>
</reference>
<dbReference type="OrthoDB" id="10448529at2759"/>
<evidence type="ECO:0000313" key="2">
    <source>
        <dbReference type="Proteomes" id="UP000789405"/>
    </source>
</evidence>
<sequence length="136" mass="16231">MPNVNQNIIDRCQYLNISLNDLISKTNEKYGYVNKKTINKTLHELSKEKKFKNRKEYDKHKEEKYLQNSVINSFTNTESIFSPDIVTYNLCKNNNYNHENDKHILCLIDDVFLCKQLVCSNSIIDRKEKENLIYYL</sequence>
<evidence type="ECO:0000313" key="1">
    <source>
        <dbReference type="EMBL" id="CAG8469130.1"/>
    </source>
</evidence>
<protein>
    <submittedName>
        <fullName evidence="1">11022_t:CDS:1</fullName>
    </submittedName>
</protein>